<evidence type="ECO:0000256" key="1">
    <source>
        <dbReference type="SAM" id="MobiDB-lite"/>
    </source>
</evidence>
<organism evidence="2 3">
    <name type="scientific">Sphagnum jensenii</name>
    <dbReference type="NCBI Taxonomy" id="128206"/>
    <lineage>
        <taxon>Eukaryota</taxon>
        <taxon>Viridiplantae</taxon>
        <taxon>Streptophyta</taxon>
        <taxon>Embryophyta</taxon>
        <taxon>Bryophyta</taxon>
        <taxon>Sphagnophytina</taxon>
        <taxon>Sphagnopsida</taxon>
        <taxon>Sphagnales</taxon>
        <taxon>Sphagnaceae</taxon>
        <taxon>Sphagnum</taxon>
    </lineage>
</organism>
<protein>
    <submittedName>
        <fullName evidence="2">Uncharacterized protein</fullName>
    </submittedName>
</protein>
<feature type="region of interest" description="Disordered" evidence="1">
    <location>
        <begin position="87"/>
        <end position="126"/>
    </location>
</feature>
<feature type="compositionally biased region" description="Low complexity" evidence="1">
    <location>
        <begin position="31"/>
        <end position="42"/>
    </location>
</feature>
<feature type="region of interest" description="Disordered" evidence="1">
    <location>
        <begin position="1"/>
        <end position="42"/>
    </location>
</feature>
<proteinExistence type="predicted"/>
<evidence type="ECO:0000313" key="2">
    <source>
        <dbReference type="EMBL" id="CAK9261097.1"/>
    </source>
</evidence>
<name>A0ABP0W2U1_9BRYO</name>
<sequence>MAIERQQQQQQQRERRRHASVDMTGWLQTPRSGSFRLGRSSSTRVQSFGRDVVIPALKRQGSAIASTTKSLYKESLTSYRSCFGPWRRTSTTSAESPVSSLLKHTDGAATEASTDPGSLADSLAPNTGSAALDEARQYGAAFSGQLRSRHRPKSRSMSFVQSNSVAAWGTSEWDVKEPRRDPAPGHWPGTSEIENELFKPAPTWKQLLKKLRAQAKQHVHPLPAREWTNYDVQSYAKNFDNGSWRDSNFSSLYFDEDEEQQRMKLALRETALHTALLQKFHSARYDSSAVAAALVRADSVPVNPIRPYHLKKDFVPLWQRRHVQPPSKLELTRSI</sequence>
<dbReference type="Proteomes" id="UP001497444">
    <property type="component" value="Chromosome 13"/>
</dbReference>
<evidence type="ECO:0000313" key="3">
    <source>
        <dbReference type="Proteomes" id="UP001497444"/>
    </source>
</evidence>
<feature type="compositionally biased region" description="Low complexity" evidence="1">
    <location>
        <begin position="1"/>
        <end position="11"/>
    </location>
</feature>
<keyword evidence="3" id="KW-1185">Reference proteome</keyword>
<accession>A0ABP0W2U1</accession>
<gene>
    <name evidence="2" type="ORF">CSSPJE1EN1_LOCUS6575</name>
</gene>
<reference evidence="2" key="1">
    <citation type="submission" date="2024-02" db="EMBL/GenBank/DDBJ databases">
        <authorList>
            <consortium name="ELIXIR-Norway"/>
            <consortium name="Elixir Norway"/>
        </authorList>
    </citation>
    <scope>NUCLEOTIDE SEQUENCE</scope>
</reference>
<feature type="compositionally biased region" description="Polar residues" evidence="1">
    <location>
        <begin position="88"/>
        <end position="99"/>
    </location>
</feature>
<dbReference type="EMBL" id="OZ020108">
    <property type="protein sequence ID" value="CAK9261097.1"/>
    <property type="molecule type" value="Genomic_DNA"/>
</dbReference>
<feature type="region of interest" description="Disordered" evidence="1">
    <location>
        <begin position="173"/>
        <end position="193"/>
    </location>
</feature>
<feature type="compositionally biased region" description="Basic and acidic residues" evidence="1">
    <location>
        <begin position="173"/>
        <end position="183"/>
    </location>
</feature>